<dbReference type="Gene3D" id="3.30.70.270">
    <property type="match status" value="2"/>
</dbReference>
<sequence length="147" mass="16762">MHPQDKPKTAFITDAGTFYYRDVMGIDVEAYIDDMVVKSTTAEEHYNALQIVFKILRRHQLKLNPEKCSFGVQVGKFLGFMLMERGIEANPEKCQAVIDMRSPRNVKEVQQLAGRITALSRFLSRSAEAAHPIFHTLKKGGKFSWTK</sequence>
<accession>A0A371GI37</accession>
<dbReference type="Pfam" id="PF00078">
    <property type="entry name" value="RVT_1"/>
    <property type="match status" value="1"/>
</dbReference>
<reference evidence="2" key="1">
    <citation type="submission" date="2018-05" db="EMBL/GenBank/DDBJ databases">
        <title>Draft genome of Mucuna pruriens seed.</title>
        <authorList>
            <person name="Nnadi N.E."/>
            <person name="Vos R."/>
            <person name="Hasami M.H."/>
            <person name="Devisetty U.K."/>
            <person name="Aguiy J.C."/>
        </authorList>
    </citation>
    <scope>NUCLEOTIDE SEQUENCE [LARGE SCALE GENOMIC DNA]</scope>
    <source>
        <strain evidence="2">JCA_2017</strain>
    </source>
</reference>
<dbReference type="PANTHER" id="PTHR37984">
    <property type="entry name" value="PROTEIN CBG26694"/>
    <property type="match status" value="1"/>
</dbReference>
<dbReference type="InterPro" id="IPR050951">
    <property type="entry name" value="Retrovirus_Pol_polyprotein"/>
</dbReference>
<dbReference type="CDD" id="cd01647">
    <property type="entry name" value="RT_LTR"/>
    <property type="match status" value="1"/>
</dbReference>
<dbReference type="InterPro" id="IPR043502">
    <property type="entry name" value="DNA/RNA_pol_sf"/>
</dbReference>
<dbReference type="InterPro" id="IPR043128">
    <property type="entry name" value="Rev_trsase/Diguanyl_cyclase"/>
</dbReference>
<dbReference type="PANTHER" id="PTHR37984:SF5">
    <property type="entry name" value="PROTEIN NYNRIN-LIKE"/>
    <property type="match status" value="1"/>
</dbReference>
<dbReference type="OrthoDB" id="101614at2759"/>
<proteinExistence type="predicted"/>
<gene>
    <name evidence="2" type="primary">pol</name>
    <name evidence="2" type="ORF">CR513_27938</name>
</gene>
<feature type="domain" description="Reverse transcriptase" evidence="1">
    <location>
        <begin position="1"/>
        <end position="82"/>
    </location>
</feature>
<dbReference type="EMBL" id="QJKJ01005450">
    <property type="protein sequence ID" value="RDX90229.1"/>
    <property type="molecule type" value="Genomic_DNA"/>
</dbReference>
<dbReference type="SUPFAM" id="SSF56672">
    <property type="entry name" value="DNA/RNA polymerases"/>
    <property type="match status" value="1"/>
</dbReference>
<dbReference type="InterPro" id="IPR000477">
    <property type="entry name" value="RT_dom"/>
</dbReference>
<organism evidence="2 3">
    <name type="scientific">Mucuna pruriens</name>
    <name type="common">Velvet bean</name>
    <name type="synonym">Dolichos pruriens</name>
    <dbReference type="NCBI Taxonomy" id="157652"/>
    <lineage>
        <taxon>Eukaryota</taxon>
        <taxon>Viridiplantae</taxon>
        <taxon>Streptophyta</taxon>
        <taxon>Embryophyta</taxon>
        <taxon>Tracheophyta</taxon>
        <taxon>Spermatophyta</taxon>
        <taxon>Magnoliopsida</taxon>
        <taxon>eudicotyledons</taxon>
        <taxon>Gunneridae</taxon>
        <taxon>Pentapetalae</taxon>
        <taxon>rosids</taxon>
        <taxon>fabids</taxon>
        <taxon>Fabales</taxon>
        <taxon>Fabaceae</taxon>
        <taxon>Papilionoideae</taxon>
        <taxon>50 kb inversion clade</taxon>
        <taxon>NPAAA clade</taxon>
        <taxon>indigoferoid/millettioid clade</taxon>
        <taxon>Phaseoleae</taxon>
        <taxon>Mucuna</taxon>
    </lineage>
</organism>
<evidence type="ECO:0000259" key="1">
    <source>
        <dbReference type="PROSITE" id="PS50878"/>
    </source>
</evidence>
<dbReference type="AlphaFoldDB" id="A0A371GI37"/>
<name>A0A371GI37_MUCPR</name>
<comment type="caution">
    <text evidence="2">The sequence shown here is derived from an EMBL/GenBank/DDBJ whole genome shotgun (WGS) entry which is preliminary data.</text>
</comment>
<protein>
    <submittedName>
        <fullName evidence="2">Retrovirus-related Pol polyprotein from transposon 17.6</fullName>
    </submittedName>
</protein>
<dbReference type="PROSITE" id="PS50878">
    <property type="entry name" value="RT_POL"/>
    <property type="match status" value="1"/>
</dbReference>
<keyword evidence="3" id="KW-1185">Reference proteome</keyword>
<feature type="non-terminal residue" evidence="2">
    <location>
        <position position="1"/>
    </location>
</feature>
<evidence type="ECO:0000313" key="2">
    <source>
        <dbReference type="EMBL" id="RDX90229.1"/>
    </source>
</evidence>
<dbReference type="Proteomes" id="UP000257109">
    <property type="component" value="Unassembled WGS sequence"/>
</dbReference>
<evidence type="ECO:0000313" key="3">
    <source>
        <dbReference type="Proteomes" id="UP000257109"/>
    </source>
</evidence>